<dbReference type="EMBL" id="NITV01000005">
    <property type="protein sequence ID" value="PDO86699.1"/>
    <property type="molecule type" value="Genomic_DNA"/>
</dbReference>
<sequence>MYFPLVACLVNDAAHFRNICPVYARKDLVFLLILIASWEKSHVSLSIRAYIPCFVKDKMFPLTNVMEPIRDK</sequence>
<dbReference type="Proteomes" id="UP000219642">
    <property type="component" value="Unassembled WGS sequence"/>
</dbReference>
<gene>
    <name evidence="1" type="ORF">BK796_09570</name>
</gene>
<accession>A0ABX4IPU5</accession>
<evidence type="ECO:0000313" key="1">
    <source>
        <dbReference type="EMBL" id="PDO86699.1"/>
    </source>
</evidence>
<name>A0ABX4IPU5_9ENTR</name>
<protein>
    <submittedName>
        <fullName evidence="1">Uncharacterized protein</fullName>
    </submittedName>
</protein>
<comment type="caution">
    <text evidence="1">The sequence shown here is derived from an EMBL/GenBank/DDBJ whole genome shotgun (WGS) entry which is preliminary data.</text>
</comment>
<reference evidence="1 2" key="1">
    <citation type="submission" date="2017-06" db="EMBL/GenBank/DDBJ databases">
        <title>Draft genome sequence of nitrogen-fixing Kosakonia pseudosacchari strain NN143 isolated from sugarcane roots.</title>
        <authorList>
            <person name="Li Y."/>
            <person name="Li S."/>
            <person name="Lin L."/>
            <person name="Wu X."/>
            <person name="Yang L."/>
            <person name="Li Y."/>
            <person name="An Q."/>
        </authorList>
    </citation>
    <scope>NUCLEOTIDE SEQUENCE [LARGE SCALE GENOMIC DNA]</scope>
    <source>
        <strain evidence="1 2">NN143</strain>
    </source>
</reference>
<organism evidence="1 2">
    <name type="scientific">Kosakonia pseudosacchari</name>
    <dbReference type="NCBI Taxonomy" id="1646340"/>
    <lineage>
        <taxon>Bacteria</taxon>
        <taxon>Pseudomonadati</taxon>
        <taxon>Pseudomonadota</taxon>
        <taxon>Gammaproteobacteria</taxon>
        <taxon>Enterobacterales</taxon>
        <taxon>Enterobacteriaceae</taxon>
        <taxon>Kosakonia</taxon>
    </lineage>
</organism>
<keyword evidence="2" id="KW-1185">Reference proteome</keyword>
<proteinExistence type="predicted"/>
<evidence type="ECO:0000313" key="2">
    <source>
        <dbReference type="Proteomes" id="UP000219642"/>
    </source>
</evidence>